<reference evidence="2 3" key="1">
    <citation type="submission" date="2019-12" db="EMBL/GenBank/DDBJ databases">
        <authorList>
            <person name="Alioto T."/>
            <person name="Alioto T."/>
            <person name="Gomez Garrido J."/>
        </authorList>
    </citation>
    <scope>NUCLEOTIDE SEQUENCE [LARGE SCALE GENOMIC DNA]</scope>
</reference>
<name>A0A8S0UHA2_OLEEU</name>
<dbReference type="Gramene" id="OE9A020950T1">
    <property type="protein sequence ID" value="OE9A020950C1"/>
    <property type="gene ID" value="OE9A020950"/>
</dbReference>
<keyword evidence="3" id="KW-1185">Reference proteome</keyword>
<keyword evidence="1" id="KW-0812">Transmembrane</keyword>
<sequence length="96" mass="10837">MRRFGLLSGVAIGMGYIKGAPYTDMRTIIVMTFTSTLTLSGISWLALLNRILQDLNRLEDSSSNNMSTPQKGRNNVGYWALWHFSYGYNLACIRPK</sequence>
<organism evidence="2 3">
    <name type="scientific">Olea europaea subsp. europaea</name>
    <dbReference type="NCBI Taxonomy" id="158383"/>
    <lineage>
        <taxon>Eukaryota</taxon>
        <taxon>Viridiplantae</taxon>
        <taxon>Streptophyta</taxon>
        <taxon>Embryophyta</taxon>
        <taxon>Tracheophyta</taxon>
        <taxon>Spermatophyta</taxon>
        <taxon>Magnoliopsida</taxon>
        <taxon>eudicotyledons</taxon>
        <taxon>Gunneridae</taxon>
        <taxon>Pentapetalae</taxon>
        <taxon>asterids</taxon>
        <taxon>lamiids</taxon>
        <taxon>Lamiales</taxon>
        <taxon>Oleaceae</taxon>
        <taxon>Oleeae</taxon>
        <taxon>Olea</taxon>
    </lineage>
</organism>
<protein>
    <submittedName>
        <fullName evidence="2">Uncharacterized protein</fullName>
    </submittedName>
</protein>
<evidence type="ECO:0000256" key="1">
    <source>
        <dbReference type="SAM" id="Phobius"/>
    </source>
</evidence>
<keyword evidence="1" id="KW-0472">Membrane</keyword>
<proteinExistence type="predicted"/>
<evidence type="ECO:0000313" key="2">
    <source>
        <dbReference type="EMBL" id="CAA3017186.1"/>
    </source>
</evidence>
<accession>A0A8S0UHA2</accession>
<gene>
    <name evidence="2" type="ORF">OLEA9_A020950</name>
</gene>
<keyword evidence="1" id="KW-1133">Transmembrane helix</keyword>
<evidence type="ECO:0000313" key="3">
    <source>
        <dbReference type="Proteomes" id="UP000594638"/>
    </source>
</evidence>
<dbReference type="EMBL" id="CACTIH010007682">
    <property type="protein sequence ID" value="CAA3017186.1"/>
    <property type="molecule type" value="Genomic_DNA"/>
</dbReference>
<dbReference type="AlphaFoldDB" id="A0A8S0UHA2"/>
<dbReference type="Proteomes" id="UP000594638">
    <property type="component" value="Unassembled WGS sequence"/>
</dbReference>
<comment type="caution">
    <text evidence="2">The sequence shown here is derived from an EMBL/GenBank/DDBJ whole genome shotgun (WGS) entry which is preliminary data.</text>
</comment>
<feature type="transmembrane region" description="Helical" evidence="1">
    <location>
        <begin position="29"/>
        <end position="48"/>
    </location>
</feature>